<dbReference type="EMBL" id="JAEFBJ010000013">
    <property type="protein sequence ID" value="KAG7537792.1"/>
    <property type="molecule type" value="Genomic_DNA"/>
</dbReference>
<dbReference type="Proteomes" id="UP000694251">
    <property type="component" value="Chromosome 13"/>
</dbReference>
<dbReference type="SMART" id="SM00256">
    <property type="entry name" value="FBOX"/>
    <property type="match status" value="1"/>
</dbReference>
<dbReference type="Pfam" id="PF08387">
    <property type="entry name" value="FBD"/>
    <property type="match status" value="1"/>
</dbReference>
<dbReference type="PANTHER" id="PTHR31900:SF25">
    <property type="entry name" value="FBD DOMAIN-CONTAINING PROTEIN"/>
    <property type="match status" value="1"/>
</dbReference>
<dbReference type="InterPro" id="IPR050232">
    <property type="entry name" value="FBL13/AtMIF1-like"/>
</dbReference>
<dbReference type="CDD" id="cd22160">
    <property type="entry name" value="F-box_AtFBL13-like"/>
    <property type="match status" value="1"/>
</dbReference>
<dbReference type="Pfam" id="PF24758">
    <property type="entry name" value="LRR_At5g56370"/>
    <property type="match status" value="1"/>
</dbReference>
<protein>
    <submittedName>
        <fullName evidence="2">FBD domain</fullName>
    </submittedName>
</protein>
<dbReference type="PANTHER" id="PTHR31900">
    <property type="entry name" value="F-BOX/RNI SUPERFAMILY PROTEIN-RELATED"/>
    <property type="match status" value="1"/>
</dbReference>
<name>A0A8T1XY81_ARASU</name>
<gene>
    <name evidence="2" type="ORF">ISN44_As13g016390</name>
</gene>
<accession>A0A8T1XY81</accession>
<sequence>MFGRWKSKQPCSTRLNEDRLSQLPDSLICQILSHLPTKEAVKTSVLSIRWRHLWLWVSRLELDSHEFPEFNTFVSFGDRFFHSDRVSCIHKLELSIYDTRYLASVDHDPSYLKSWIAASVKRKIQHLHVRCFRESEVPYHLFYEMPLSLNVCESLVSLKLHMVALADAEFFSLPCLKTMCLKTVWYPNETLLERLVSSSPVLEELEIATSVVDNGKVFRVLSRSLKKLSIAILYLRVIGSETVIDAPKLCFLRIDGNLSENFMITNMDSNFKLDISLGFGLRLTDQGSKFQSFLLGISKVRDMTILRETFKLICEYLIIKPMPRFANMSRLWVSFRVSHLKWLPRFLESCPNLKSLILECVGDFKKIPFEEEMNQISFSYVPECLSSSLEFIDFKVPIQGCDGEMKLVRYFLENSAILKKLNLHVDHNNSSSVIIFKELLRIPRGSTKCEVVVL</sequence>
<keyword evidence="3" id="KW-1185">Reference proteome</keyword>
<dbReference type="InterPro" id="IPR006566">
    <property type="entry name" value="FBD"/>
</dbReference>
<evidence type="ECO:0000259" key="1">
    <source>
        <dbReference type="PROSITE" id="PS50181"/>
    </source>
</evidence>
<dbReference type="InterPro" id="IPR001810">
    <property type="entry name" value="F-box_dom"/>
</dbReference>
<dbReference type="SMART" id="SM00579">
    <property type="entry name" value="FBD"/>
    <property type="match status" value="1"/>
</dbReference>
<dbReference type="InterPro" id="IPR055411">
    <property type="entry name" value="LRR_FXL15/At3g58940/PEG3-like"/>
</dbReference>
<dbReference type="OrthoDB" id="612216at2759"/>
<proteinExistence type="predicted"/>
<dbReference type="Pfam" id="PF00646">
    <property type="entry name" value="F-box"/>
    <property type="match status" value="1"/>
</dbReference>
<dbReference type="AlphaFoldDB" id="A0A8T1XY81"/>
<reference evidence="2 3" key="1">
    <citation type="submission" date="2020-12" db="EMBL/GenBank/DDBJ databases">
        <title>Concerted genomic and epigenomic changes stabilize Arabidopsis allopolyploids.</title>
        <authorList>
            <person name="Chen Z."/>
        </authorList>
    </citation>
    <scope>NUCLEOTIDE SEQUENCE [LARGE SCALE GENOMIC DNA]</scope>
    <source>
        <strain evidence="2">As9502</strain>
        <tissue evidence="2">Leaf</tissue>
    </source>
</reference>
<feature type="domain" description="F-box" evidence="1">
    <location>
        <begin position="17"/>
        <end position="53"/>
    </location>
</feature>
<dbReference type="PROSITE" id="PS50181">
    <property type="entry name" value="FBOX"/>
    <property type="match status" value="1"/>
</dbReference>
<organism evidence="2 3">
    <name type="scientific">Arabidopsis suecica</name>
    <name type="common">Swedish thale-cress</name>
    <name type="synonym">Cardaminopsis suecica</name>
    <dbReference type="NCBI Taxonomy" id="45249"/>
    <lineage>
        <taxon>Eukaryota</taxon>
        <taxon>Viridiplantae</taxon>
        <taxon>Streptophyta</taxon>
        <taxon>Embryophyta</taxon>
        <taxon>Tracheophyta</taxon>
        <taxon>Spermatophyta</taxon>
        <taxon>Magnoliopsida</taxon>
        <taxon>eudicotyledons</taxon>
        <taxon>Gunneridae</taxon>
        <taxon>Pentapetalae</taxon>
        <taxon>rosids</taxon>
        <taxon>malvids</taxon>
        <taxon>Brassicales</taxon>
        <taxon>Brassicaceae</taxon>
        <taxon>Camelineae</taxon>
        <taxon>Arabidopsis</taxon>
    </lineage>
</organism>
<dbReference type="InterPro" id="IPR053781">
    <property type="entry name" value="F-box_AtFBL13-like"/>
</dbReference>
<evidence type="ECO:0000313" key="2">
    <source>
        <dbReference type="EMBL" id="KAG7537792.1"/>
    </source>
</evidence>
<evidence type="ECO:0000313" key="3">
    <source>
        <dbReference type="Proteomes" id="UP000694251"/>
    </source>
</evidence>
<comment type="caution">
    <text evidence="2">The sequence shown here is derived from an EMBL/GenBank/DDBJ whole genome shotgun (WGS) entry which is preliminary data.</text>
</comment>